<gene>
    <name evidence="13" type="ORF">COU98_01505</name>
</gene>
<keyword evidence="8" id="KW-0413">Isomerase</keyword>
<evidence type="ECO:0000256" key="5">
    <source>
        <dbReference type="ARBA" id="ARBA00022898"/>
    </source>
</evidence>
<evidence type="ECO:0000256" key="3">
    <source>
        <dbReference type="ARBA" id="ARBA00022691"/>
    </source>
</evidence>
<feature type="binding site" evidence="9">
    <location>
        <position position="117"/>
    </location>
    <ligand>
        <name>[4Fe-4S] cluster</name>
        <dbReference type="ChEBI" id="CHEBI:49883"/>
        <note>4Fe-4S-S-AdoMet</note>
    </ligand>
</feature>
<feature type="domain" description="Radical SAM core" evidence="12">
    <location>
        <begin position="103"/>
        <end position="315"/>
    </location>
</feature>
<evidence type="ECO:0000256" key="4">
    <source>
        <dbReference type="ARBA" id="ARBA00022723"/>
    </source>
</evidence>
<dbReference type="InterPro" id="IPR013785">
    <property type="entry name" value="Aldolase_TIM"/>
</dbReference>
<dbReference type="PANTHER" id="PTHR30538">
    <property type="entry name" value="LYSINE 2,3-AMINOMUTASE-RELATED"/>
    <property type="match status" value="1"/>
</dbReference>
<dbReference type="AlphaFoldDB" id="A0A2H9T1D2"/>
<evidence type="ECO:0000256" key="10">
    <source>
        <dbReference type="PIRSR" id="PIRSR603739-50"/>
    </source>
</evidence>
<comment type="cofactor">
    <cofactor evidence="1 10">
        <name>pyridoxal 5'-phosphate</name>
        <dbReference type="ChEBI" id="CHEBI:597326"/>
    </cofactor>
</comment>
<evidence type="ECO:0000256" key="7">
    <source>
        <dbReference type="ARBA" id="ARBA00023014"/>
    </source>
</evidence>
<keyword evidence="7 9" id="KW-0411">Iron-sulfur</keyword>
<dbReference type="SFLD" id="SFLDG01070">
    <property type="entry name" value="PLP-dependent"/>
    <property type="match status" value="1"/>
</dbReference>
<dbReference type="SFLD" id="SFLDS00029">
    <property type="entry name" value="Radical_SAM"/>
    <property type="match status" value="1"/>
</dbReference>
<keyword evidence="11" id="KW-0175">Coiled coil</keyword>
<dbReference type="PIRSF" id="PIRSF004911">
    <property type="entry name" value="DUF160"/>
    <property type="match status" value="1"/>
</dbReference>
<keyword evidence="6" id="KW-0408">Iron</keyword>
<organism evidence="13 14">
    <name type="scientific">Candidatus Staskawiczbacteria bacterium CG10_big_fil_rev_8_21_14_0_10_38_10</name>
    <dbReference type="NCBI Taxonomy" id="1974891"/>
    <lineage>
        <taxon>Bacteria</taxon>
        <taxon>Candidatus Staskawicziibacteriota</taxon>
    </lineage>
</organism>
<dbReference type="Gene3D" id="3.20.20.70">
    <property type="entry name" value="Aldolase class I"/>
    <property type="match status" value="1"/>
</dbReference>
<evidence type="ECO:0000256" key="9">
    <source>
        <dbReference type="PIRSR" id="PIRSR004911-1"/>
    </source>
</evidence>
<keyword evidence="5 10" id="KW-0663">Pyridoxal phosphate</keyword>
<dbReference type="InterPro" id="IPR003739">
    <property type="entry name" value="Lys_aminomutase/Glu_NH3_mut"/>
</dbReference>
<feature type="coiled-coil region" evidence="11">
    <location>
        <begin position="9"/>
        <end position="43"/>
    </location>
</feature>
<dbReference type="Proteomes" id="UP000236946">
    <property type="component" value="Unassembled WGS sequence"/>
</dbReference>
<dbReference type="PROSITE" id="PS51918">
    <property type="entry name" value="RADICAL_SAM"/>
    <property type="match status" value="1"/>
</dbReference>
<keyword evidence="4 9" id="KW-0479">Metal-binding</keyword>
<feature type="binding site" evidence="9">
    <location>
        <position position="121"/>
    </location>
    <ligand>
        <name>[4Fe-4S] cluster</name>
        <dbReference type="ChEBI" id="CHEBI:49883"/>
        <note>4Fe-4S-S-AdoMet</note>
    </ligand>
</feature>
<dbReference type="CDD" id="cd01335">
    <property type="entry name" value="Radical_SAM"/>
    <property type="match status" value="1"/>
</dbReference>
<feature type="modified residue" description="N6-(pyridoxal phosphate)lysine" evidence="10">
    <location>
        <position position="329"/>
    </location>
</feature>
<proteinExistence type="predicted"/>
<evidence type="ECO:0000259" key="12">
    <source>
        <dbReference type="PROSITE" id="PS51918"/>
    </source>
</evidence>
<dbReference type="GO" id="GO:0051539">
    <property type="term" value="F:4 iron, 4 sulfur cluster binding"/>
    <property type="evidence" value="ECO:0007669"/>
    <property type="project" value="UniProtKB-KW"/>
</dbReference>
<protein>
    <submittedName>
        <fullName evidence="13">Arginine 2,3-aminomutase</fullName>
    </submittedName>
</protein>
<reference evidence="14" key="1">
    <citation type="submission" date="2017-09" db="EMBL/GenBank/DDBJ databases">
        <title>Depth-based differentiation of microbial function through sediment-hosted aquifers and enrichment of novel symbionts in the deep terrestrial subsurface.</title>
        <authorList>
            <person name="Probst A.J."/>
            <person name="Ladd B."/>
            <person name="Jarett J.K."/>
            <person name="Geller-Mcgrath D.E."/>
            <person name="Sieber C.M.K."/>
            <person name="Emerson J.B."/>
            <person name="Anantharaman K."/>
            <person name="Thomas B.C."/>
            <person name="Malmstrom R."/>
            <person name="Stieglmeier M."/>
            <person name="Klingl A."/>
            <person name="Woyke T."/>
            <person name="Ryan C.M."/>
            <person name="Banfield J.F."/>
        </authorList>
    </citation>
    <scope>NUCLEOTIDE SEQUENCE [LARGE SCALE GENOMIC DNA]</scope>
</reference>
<evidence type="ECO:0000256" key="2">
    <source>
        <dbReference type="ARBA" id="ARBA00022485"/>
    </source>
</evidence>
<keyword evidence="3" id="KW-0949">S-adenosyl-L-methionine</keyword>
<dbReference type="InterPro" id="IPR025895">
    <property type="entry name" value="LAM_C_dom"/>
</dbReference>
<dbReference type="PANTHER" id="PTHR30538:SF1">
    <property type="entry name" value="L-LYSINE 2,3-AMINOMUTASE"/>
    <property type="match status" value="1"/>
</dbReference>
<evidence type="ECO:0000256" key="8">
    <source>
        <dbReference type="ARBA" id="ARBA00023235"/>
    </source>
</evidence>
<evidence type="ECO:0000256" key="6">
    <source>
        <dbReference type="ARBA" id="ARBA00023004"/>
    </source>
</evidence>
<dbReference type="NCBIfam" id="TIGR00238">
    <property type="entry name" value="KamA family radical SAM protein"/>
    <property type="match status" value="1"/>
</dbReference>
<dbReference type="Pfam" id="PF12544">
    <property type="entry name" value="LAM_C"/>
    <property type="match status" value="1"/>
</dbReference>
<name>A0A2H9T1D2_9BACT</name>
<dbReference type="InterPro" id="IPR058240">
    <property type="entry name" value="rSAM_sf"/>
</dbReference>
<evidence type="ECO:0000256" key="1">
    <source>
        <dbReference type="ARBA" id="ARBA00001933"/>
    </source>
</evidence>
<evidence type="ECO:0000313" key="14">
    <source>
        <dbReference type="Proteomes" id="UP000236946"/>
    </source>
</evidence>
<dbReference type="SUPFAM" id="SSF102114">
    <property type="entry name" value="Radical SAM enzymes"/>
    <property type="match status" value="1"/>
</dbReference>
<comment type="caution">
    <text evidence="13">The sequence shown here is derived from an EMBL/GenBank/DDBJ whole genome shotgun (WGS) entry which is preliminary data.</text>
</comment>
<dbReference type="EMBL" id="PFEN01000027">
    <property type="protein sequence ID" value="PJE69533.1"/>
    <property type="molecule type" value="Genomic_DNA"/>
</dbReference>
<sequence length="360" mass="41707">MEIFSLNPMQRWQKEIASAITTVEELSKKIKLTQKEIEDIKKVTGKFRMRITPYYLSLIDKNNPNCPIKKQAVPSINELCVRNEELIDPLGDEKRSPIKGITHRYPDRLLIYPTYCCASYCRHCFRRRIVGQVDKILTPKEMDKAINYIKKHKEVKEVVLTGGDPLILPDEKIGDLLRRLKKIKHLRWLRIHTRVFVTLPYRITPGLVKILKSVKPLYIVTHVNHPKEITPQFKKAVEMVAQAGIPIFDQSVLLKGINDNLETLKELFYKLLEAGVKPYYLHQCDLAQGISHFRTSVKTGIEILRKMRGFVTGLAIPFYMIDTPGGYGKVPVSYNFVKSYKNKVIKLETFKGKIREYIEP</sequence>
<evidence type="ECO:0000256" key="11">
    <source>
        <dbReference type="SAM" id="Coils"/>
    </source>
</evidence>
<dbReference type="InterPro" id="IPR007197">
    <property type="entry name" value="rSAM"/>
</dbReference>
<accession>A0A2H9T1D2</accession>
<dbReference type="GO" id="GO:0016853">
    <property type="term" value="F:isomerase activity"/>
    <property type="evidence" value="ECO:0007669"/>
    <property type="project" value="UniProtKB-KW"/>
</dbReference>
<evidence type="ECO:0000313" key="13">
    <source>
        <dbReference type="EMBL" id="PJE69533.1"/>
    </source>
</evidence>
<keyword evidence="2 9" id="KW-0004">4Fe-4S</keyword>
<dbReference type="Pfam" id="PF04055">
    <property type="entry name" value="Radical_SAM"/>
    <property type="match status" value="1"/>
</dbReference>
<feature type="binding site" evidence="9">
    <location>
        <position position="124"/>
    </location>
    <ligand>
        <name>[4Fe-4S] cluster</name>
        <dbReference type="ChEBI" id="CHEBI:49883"/>
        <note>4Fe-4S-S-AdoMet</note>
    </ligand>
</feature>
<dbReference type="GO" id="GO:0046872">
    <property type="term" value="F:metal ion binding"/>
    <property type="evidence" value="ECO:0007669"/>
    <property type="project" value="UniProtKB-KW"/>
</dbReference>